<keyword evidence="2" id="KW-0732">Signal</keyword>
<protein>
    <recommendedName>
        <fullName evidence="5">Serine protease</fullName>
    </recommendedName>
</protein>
<evidence type="ECO:0008006" key="5">
    <source>
        <dbReference type="Google" id="ProtNLM"/>
    </source>
</evidence>
<feature type="chain" id="PRO_5046730678" description="Serine protease" evidence="2">
    <location>
        <begin position="25"/>
        <end position="414"/>
    </location>
</feature>
<proteinExistence type="predicted"/>
<dbReference type="SUPFAM" id="SSF50494">
    <property type="entry name" value="Trypsin-like serine proteases"/>
    <property type="match status" value="1"/>
</dbReference>
<dbReference type="Gene3D" id="2.40.10.10">
    <property type="entry name" value="Trypsin-like serine proteases"/>
    <property type="match status" value="2"/>
</dbReference>
<evidence type="ECO:0000256" key="2">
    <source>
        <dbReference type="SAM" id="SignalP"/>
    </source>
</evidence>
<feature type="compositionally biased region" description="Polar residues" evidence="1">
    <location>
        <begin position="319"/>
        <end position="365"/>
    </location>
</feature>
<dbReference type="Pfam" id="PF13365">
    <property type="entry name" value="Trypsin_2"/>
    <property type="match status" value="1"/>
</dbReference>
<keyword evidence="4" id="KW-1185">Reference proteome</keyword>
<accession>A0ABQ5XJC0</accession>
<name>A0ABQ5XJC0_9GAMM</name>
<dbReference type="InterPro" id="IPR043504">
    <property type="entry name" value="Peptidase_S1_PA_chymotrypsin"/>
</dbReference>
<comment type="caution">
    <text evidence="3">The sequence shown here is derived from an EMBL/GenBank/DDBJ whole genome shotgun (WGS) entry which is preliminary data.</text>
</comment>
<dbReference type="EMBL" id="BSOB01000004">
    <property type="protein sequence ID" value="GLQ91276.1"/>
    <property type="molecule type" value="Genomic_DNA"/>
</dbReference>
<sequence>MHLASLKGLVFIALGFCVVLSAKAQDSNLAASLVAKDKDAIVYIDAAFTQDDDPQAAESHEHGIGFVITDQGYILTAAHVITPPRAGQKLSGITGRMRTSQGYPLTLSLVTPITGQDGDVALLQLPDVQDSFKHVEVERELKGLSVGSELIALAIPPQQTTVIPIAGSIKSINAAEYTDIATNIPFVSGESGCPIFNTYGRVVALCESGASEDPLLTHITPIFMADRLVDIAKKFTELKHESMQDTSAPLAIPTTNDTTSSRTIVQKYCSKYAEKLVVDNISTFHDENSATVQNVMVDPNHPNCVDIVVSLAGNQVSISEGDNSSNLDGASSQSSSPAQETKSSPQSIAQNTGYTGEITDGNNSPPGRPVTGTRASWIGLKVQATRIVTDDGGNEIHMPAKHLSLDLSHANAKN</sequence>
<dbReference type="InterPro" id="IPR009003">
    <property type="entry name" value="Peptidase_S1_PA"/>
</dbReference>
<dbReference type="Proteomes" id="UP001156670">
    <property type="component" value="Unassembled WGS sequence"/>
</dbReference>
<feature type="signal peptide" evidence="2">
    <location>
        <begin position="1"/>
        <end position="24"/>
    </location>
</feature>
<evidence type="ECO:0000256" key="1">
    <source>
        <dbReference type="SAM" id="MobiDB-lite"/>
    </source>
</evidence>
<reference evidence="4" key="1">
    <citation type="journal article" date="2019" name="Int. J. Syst. Evol. Microbiol.">
        <title>The Global Catalogue of Microorganisms (GCM) 10K type strain sequencing project: providing services to taxonomists for standard genome sequencing and annotation.</title>
        <authorList>
            <consortium name="The Broad Institute Genomics Platform"/>
            <consortium name="The Broad Institute Genome Sequencing Center for Infectious Disease"/>
            <person name="Wu L."/>
            <person name="Ma J."/>
        </authorList>
    </citation>
    <scope>NUCLEOTIDE SEQUENCE [LARGE SCALE GENOMIC DNA]</scope>
    <source>
        <strain evidence="4">NBRC 111980</strain>
    </source>
</reference>
<evidence type="ECO:0000313" key="3">
    <source>
        <dbReference type="EMBL" id="GLQ91276.1"/>
    </source>
</evidence>
<dbReference type="RefSeq" id="WP_284319053.1">
    <property type="nucleotide sequence ID" value="NZ_BSOB01000004.1"/>
</dbReference>
<gene>
    <name evidence="3" type="ORF">GCM10007901_02260</name>
</gene>
<organism evidence="3 4">
    <name type="scientific">Dyella acidisoli</name>
    <dbReference type="NCBI Taxonomy" id="1867834"/>
    <lineage>
        <taxon>Bacteria</taxon>
        <taxon>Pseudomonadati</taxon>
        <taxon>Pseudomonadota</taxon>
        <taxon>Gammaproteobacteria</taxon>
        <taxon>Lysobacterales</taxon>
        <taxon>Rhodanobacteraceae</taxon>
        <taxon>Dyella</taxon>
    </lineage>
</organism>
<feature type="region of interest" description="Disordered" evidence="1">
    <location>
        <begin position="319"/>
        <end position="375"/>
    </location>
</feature>
<evidence type="ECO:0000313" key="4">
    <source>
        <dbReference type="Proteomes" id="UP001156670"/>
    </source>
</evidence>